<gene>
    <name evidence="2" type="ORF">GCM10017056_21570</name>
</gene>
<dbReference type="InterPro" id="IPR011852">
    <property type="entry name" value="TRAP_TAXI"/>
</dbReference>
<dbReference type="SUPFAM" id="SSF53850">
    <property type="entry name" value="Periplasmic binding protein-like II"/>
    <property type="match status" value="1"/>
</dbReference>
<organism evidence="2 3">
    <name type="scientific">Seohaeicola zhoushanensis</name>
    <dbReference type="NCBI Taxonomy" id="1569283"/>
    <lineage>
        <taxon>Bacteria</taxon>
        <taxon>Pseudomonadati</taxon>
        <taxon>Pseudomonadota</taxon>
        <taxon>Alphaproteobacteria</taxon>
        <taxon>Rhodobacterales</taxon>
        <taxon>Roseobacteraceae</taxon>
        <taxon>Seohaeicola</taxon>
    </lineage>
</organism>
<dbReference type="AlphaFoldDB" id="A0A8J3GWN4"/>
<dbReference type="EMBL" id="BNCJ01000004">
    <property type="protein sequence ID" value="GHF49519.1"/>
    <property type="molecule type" value="Genomic_DNA"/>
</dbReference>
<sequence>MKILGSLAMAGAIAFAGVGHAQTISLGTSPQGSASYLTGAAVAKIIDQATDLNPRVIPEGGSEVSLTRVNAGDLQLAIATTPPLYQAWLGGTEYRGQKQENIRVIAVLRTLRTGLMVRKDSDIQTTEDIKGKRVADGFARVRAAALMLDAKLAAAGVSKDDVTLIPVPDGGRAVDDLVAGNLDVTSFSLSSGKTREAEAAVGIRFISVPDTEEAKARAAEVLPGSFIERVEPNPQYPGVTEPLNVLSSKYVLTASASLDEAVVYQIAKALHENKQALIEAYAPMAEFEPDNMHPDVGVPYHDGALKFYSEIGK</sequence>
<feature type="chain" id="PRO_5035228962" description="TAXI family TRAP transporter solute-binding subunit" evidence="1">
    <location>
        <begin position="22"/>
        <end position="313"/>
    </location>
</feature>
<reference evidence="2" key="1">
    <citation type="journal article" date="2014" name="Int. J. Syst. Evol. Microbiol.">
        <title>Complete genome sequence of Corynebacterium casei LMG S-19264T (=DSM 44701T), isolated from a smear-ripened cheese.</title>
        <authorList>
            <consortium name="US DOE Joint Genome Institute (JGI-PGF)"/>
            <person name="Walter F."/>
            <person name="Albersmeier A."/>
            <person name="Kalinowski J."/>
            <person name="Ruckert C."/>
        </authorList>
    </citation>
    <scope>NUCLEOTIDE SEQUENCE</scope>
    <source>
        <strain evidence="2">KCTC 42650</strain>
    </source>
</reference>
<dbReference type="NCBIfam" id="TIGR02122">
    <property type="entry name" value="TRAP_TAXI"/>
    <property type="match status" value="1"/>
</dbReference>
<dbReference type="Pfam" id="PF16868">
    <property type="entry name" value="NMT1_3"/>
    <property type="match status" value="1"/>
</dbReference>
<keyword evidence="1" id="KW-0732">Signal</keyword>
<accession>A0A8J3GWN4</accession>
<evidence type="ECO:0008006" key="4">
    <source>
        <dbReference type="Google" id="ProtNLM"/>
    </source>
</evidence>
<dbReference type="PANTHER" id="PTHR42941">
    <property type="entry name" value="SLL1037 PROTEIN"/>
    <property type="match status" value="1"/>
</dbReference>
<reference evidence="2" key="2">
    <citation type="submission" date="2020-09" db="EMBL/GenBank/DDBJ databases">
        <authorList>
            <person name="Sun Q."/>
            <person name="Kim S."/>
        </authorList>
    </citation>
    <scope>NUCLEOTIDE SEQUENCE</scope>
    <source>
        <strain evidence="2">KCTC 42650</strain>
    </source>
</reference>
<keyword evidence="3" id="KW-1185">Reference proteome</keyword>
<name>A0A8J3GWN4_9RHOB</name>
<feature type="signal peptide" evidence="1">
    <location>
        <begin position="1"/>
        <end position="21"/>
    </location>
</feature>
<evidence type="ECO:0000256" key="1">
    <source>
        <dbReference type="SAM" id="SignalP"/>
    </source>
</evidence>
<evidence type="ECO:0000313" key="2">
    <source>
        <dbReference type="EMBL" id="GHF49519.1"/>
    </source>
</evidence>
<dbReference type="RefSeq" id="WP_189680087.1">
    <property type="nucleotide sequence ID" value="NZ_BNCJ01000004.1"/>
</dbReference>
<comment type="caution">
    <text evidence="2">The sequence shown here is derived from an EMBL/GenBank/DDBJ whole genome shotgun (WGS) entry which is preliminary data.</text>
</comment>
<protein>
    <recommendedName>
        <fullName evidence="4">TAXI family TRAP transporter solute-binding subunit</fullName>
    </recommendedName>
</protein>
<evidence type="ECO:0000313" key="3">
    <source>
        <dbReference type="Proteomes" id="UP000626220"/>
    </source>
</evidence>
<dbReference type="Proteomes" id="UP000626220">
    <property type="component" value="Unassembled WGS sequence"/>
</dbReference>
<proteinExistence type="predicted"/>
<dbReference type="PANTHER" id="PTHR42941:SF1">
    <property type="entry name" value="SLL1037 PROTEIN"/>
    <property type="match status" value="1"/>
</dbReference>
<dbReference type="Gene3D" id="3.40.190.10">
    <property type="entry name" value="Periplasmic binding protein-like II"/>
    <property type="match status" value="2"/>
</dbReference>